<dbReference type="InterPro" id="IPR016151">
    <property type="entry name" value="DNA_mismatch_repair_MutS_N"/>
</dbReference>
<dbReference type="Gene3D" id="3.40.1170.10">
    <property type="entry name" value="DNA repair protein MutS, domain I"/>
    <property type="match status" value="1"/>
</dbReference>
<evidence type="ECO:0000256" key="6">
    <source>
        <dbReference type="ARBA" id="ARBA00023125"/>
    </source>
</evidence>
<keyword evidence="6" id="KW-0238">DNA-binding</keyword>
<dbReference type="GO" id="GO:0005829">
    <property type="term" value="C:cytosol"/>
    <property type="evidence" value="ECO:0007669"/>
    <property type="project" value="TreeGrafter"/>
</dbReference>
<dbReference type="PROSITE" id="PS00486">
    <property type="entry name" value="DNA_MISMATCH_REPAIR_2"/>
    <property type="match status" value="1"/>
</dbReference>
<keyword evidence="4" id="KW-0227">DNA damage</keyword>
<dbReference type="Pfam" id="PF00488">
    <property type="entry name" value="MutS_V"/>
    <property type="match status" value="1"/>
</dbReference>
<dbReference type="GO" id="GO:0140664">
    <property type="term" value="F:ATP-dependent DNA damage sensor activity"/>
    <property type="evidence" value="ECO:0007669"/>
    <property type="project" value="InterPro"/>
</dbReference>
<dbReference type="PANTHER" id="PTHR11361">
    <property type="entry name" value="DNA MISMATCH REPAIR PROTEIN MUTS FAMILY MEMBER"/>
    <property type="match status" value="1"/>
</dbReference>
<dbReference type="NCBIfam" id="NF003810">
    <property type="entry name" value="PRK05399.1"/>
    <property type="match status" value="1"/>
</dbReference>
<keyword evidence="7" id="KW-0234">DNA repair</keyword>
<name>A0A1F4XL48_9BACT</name>
<dbReference type="SUPFAM" id="SSF53150">
    <property type="entry name" value="DNA repair protein MutS, domain II"/>
    <property type="match status" value="1"/>
</dbReference>
<dbReference type="InterPro" id="IPR017261">
    <property type="entry name" value="DNA_mismatch_repair_MutS/MSH"/>
</dbReference>
<dbReference type="InterPro" id="IPR007861">
    <property type="entry name" value="DNA_mismatch_repair_MutS_clamp"/>
</dbReference>
<dbReference type="STRING" id="1817814.A2V81_02545"/>
<evidence type="ECO:0000256" key="4">
    <source>
        <dbReference type="ARBA" id="ARBA00022763"/>
    </source>
</evidence>
<evidence type="ECO:0000259" key="11">
    <source>
        <dbReference type="PROSITE" id="PS00486"/>
    </source>
</evidence>
<dbReference type="InterPro" id="IPR036187">
    <property type="entry name" value="DNA_mismatch_repair_MutS_sf"/>
</dbReference>
<dbReference type="PIRSF" id="PIRSF037677">
    <property type="entry name" value="DNA_mis_repair_Msh6"/>
    <property type="match status" value="1"/>
</dbReference>
<feature type="domain" description="DNA mismatch repair proteins mutS family" evidence="11">
    <location>
        <begin position="669"/>
        <end position="685"/>
    </location>
</feature>
<dbReference type="SMART" id="SM00533">
    <property type="entry name" value="MUTSd"/>
    <property type="match status" value="1"/>
</dbReference>
<evidence type="ECO:0000256" key="3">
    <source>
        <dbReference type="ARBA" id="ARBA00022741"/>
    </source>
</evidence>
<proteinExistence type="inferred from homology"/>
<dbReference type="SMART" id="SM00534">
    <property type="entry name" value="MUTSac"/>
    <property type="match status" value="1"/>
</dbReference>
<feature type="region of interest" description="Disordered" evidence="10">
    <location>
        <begin position="793"/>
        <end position="814"/>
    </location>
</feature>
<dbReference type="EMBL" id="MEWR01000008">
    <property type="protein sequence ID" value="OGC82379.1"/>
    <property type="molecule type" value="Genomic_DNA"/>
</dbReference>
<evidence type="ECO:0000256" key="9">
    <source>
        <dbReference type="NCBIfam" id="TIGR01070"/>
    </source>
</evidence>
<evidence type="ECO:0000256" key="5">
    <source>
        <dbReference type="ARBA" id="ARBA00022840"/>
    </source>
</evidence>
<evidence type="ECO:0000256" key="1">
    <source>
        <dbReference type="ARBA" id="ARBA00006271"/>
    </source>
</evidence>
<dbReference type="InterPro" id="IPR027417">
    <property type="entry name" value="P-loop_NTPase"/>
</dbReference>
<evidence type="ECO:0000256" key="10">
    <source>
        <dbReference type="SAM" id="MobiDB-lite"/>
    </source>
</evidence>
<sequence>MAENKLPKKLTPMLRQYMAIKANYQDTILLFRLGDFYEMFGSDAEISSQVLHIALTARHKGSENEIAMCGFPHFSAEQYIKKLIKAGHKVAICDQTSDPSLPGIVERQVTRVITPGTIVSDTEEEHKIRLLAAISKNNNAWEIAFCNVSTGEIFPGGGTTIPDLIDQIRIRDPQEILIHHDHHGIFVPIIEQGHIRGLLTNVTTKAAAQDMIGTYIRSTQQSTAEHLYHSAVEESKKITIDEITVRNLELVRNNHDGKVYGSLLDTINATITAHGYRLLHSMLLHPLAEREAIQSRLNFVEALKEKGQLRRTLQANLKCISDIEKIIAKIVLRSASPRDLGALLQTFHTLPQLLEALKPEKSAVIQSLIPGIAYQGAVSQLLENAIEMENLPQSAEEGNWIKGGFDKELDAIKNTFSQAQDWLKNYEDEEKKKIGTDQIKVRFNNITGCFLEISKANLKNIPVERTLHLTRKQTLVNAERFASSALYEFEAEYVASEEKSRKRQAVIFQSLCADILKEKDLLQILAKKLAELDVWVSLAHIADLQHYVRPEFSSDGKLEIEAGRHPIIAKKLGNSFVPNDTKLNHEDEQLVLITGPNMGGKSTYLRQVALIEILFLMGSFVPAKRASLPIIDRLFTRIGAQDHLLRGMSTFMVEMTETANILNHATKDSLIILDEIGRGTSTYDGLSIAWAICEYLIHHIQAKTLFASHYHELINVVESLPKAENASVAIAEYNKQITFLYKVIPGGIGKSYGVEVAKRAGLPLDVLDHAQNILASLEKDSFHSSSSPAPIPAQLIVPPTPLSPSSPSSSPSPSSFVLDQLLDINIDSLTPLDALMKLKDMQEKIKTEKDNL</sequence>
<dbReference type="AlphaFoldDB" id="A0A1F4XL48"/>
<evidence type="ECO:0000313" key="13">
    <source>
        <dbReference type="Proteomes" id="UP000177614"/>
    </source>
</evidence>
<dbReference type="Proteomes" id="UP000177614">
    <property type="component" value="Unassembled WGS sequence"/>
</dbReference>
<dbReference type="Pfam" id="PF05192">
    <property type="entry name" value="MutS_III"/>
    <property type="match status" value="1"/>
</dbReference>
<organism evidence="12 13">
    <name type="scientific">Candidatus Abawacabacteria bacterium RBG_16_42_10</name>
    <dbReference type="NCBI Taxonomy" id="1817814"/>
    <lineage>
        <taxon>Bacteria</taxon>
        <taxon>Candidatus Abawacaibacteriota</taxon>
    </lineage>
</organism>
<dbReference type="GO" id="GO:0005524">
    <property type="term" value="F:ATP binding"/>
    <property type="evidence" value="ECO:0007669"/>
    <property type="project" value="UniProtKB-UniRule"/>
</dbReference>
<evidence type="ECO:0000256" key="8">
    <source>
        <dbReference type="ARBA" id="ARBA00024647"/>
    </source>
</evidence>
<evidence type="ECO:0000256" key="7">
    <source>
        <dbReference type="ARBA" id="ARBA00023204"/>
    </source>
</evidence>
<reference evidence="12 13" key="1">
    <citation type="journal article" date="2016" name="Nat. Commun.">
        <title>Thousands of microbial genomes shed light on interconnected biogeochemical processes in an aquifer system.</title>
        <authorList>
            <person name="Anantharaman K."/>
            <person name="Brown C.T."/>
            <person name="Hug L.A."/>
            <person name="Sharon I."/>
            <person name="Castelle C.J."/>
            <person name="Probst A.J."/>
            <person name="Thomas B.C."/>
            <person name="Singh A."/>
            <person name="Wilkins M.J."/>
            <person name="Karaoz U."/>
            <person name="Brodie E.L."/>
            <person name="Williams K.H."/>
            <person name="Hubbard S.S."/>
            <person name="Banfield J.F."/>
        </authorList>
    </citation>
    <scope>NUCLEOTIDE SEQUENCE [LARGE SCALE GENOMIC DNA]</scope>
</reference>
<feature type="compositionally biased region" description="Low complexity" evidence="10">
    <location>
        <begin position="805"/>
        <end position="814"/>
    </location>
</feature>
<dbReference type="SUPFAM" id="SSF48334">
    <property type="entry name" value="DNA repair protein MutS, domain III"/>
    <property type="match status" value="1"/>
</dbReference>
<keyword evidence="5" id="KW-0067">ATP-binding</keyword>
<dbReference type="PANTHER" id="PTHR11361:SF34">
    <property type="entry name" value="DNA MISMATCH REPAIR PROTEIN MSH1, MITOCHONDRIAL"/>
    <property type="match status" value="1"/>
</dbReference>
<dbReference type="InterPro" id="IPR000432">
    <property type="entry name" value="DNA_mismatch_repair_MutS_C"/>
</dbReference>
<dbReference type="InterPro" id="IPR005748">
    <property type="entry name" value="DNA_mismatch_repair_MutS"/>
</dbReference>
<dbReference type="NCBIfam" id="TIGR01070">
    <property type="entry name" value="mutS1"/>
    <property type="match status" value="1"/>
</dbReference>
<dbReference type="InterPro" id="IPR007695">
    <property type="entry name" value="DNA_mismatch_repair_MutS-lik_N"/>
</dbReference>
<dbReference type="Pfam" id="PF01624">
    <property type="entry name" value="MutS_I"/>
    <property type="match status" value="1"/>
</dbReference>
<keyword evidence="3" id="KW-0547">Nucleotide-binding</keyword>
<dbReference type="SUPFAM" id="SSF55271">
    <property type="entry name" value="DNA repair protein MutS, domain I"/>
    <property type="match status" value="1"/>
</dbReference>
<dbReference type="GO" id="GO:0030983">
    <property type="term" value="F:mismatched DNA binding"/>
    <property type="evidence" value="ECO:0007669"/>
    <property type="project" value="InterPro"/>
</dbReference>
<protein>
    <recommendedName>
        <fullName evidence="2 9">DNA mismatch repair protein MutS</fullName>
    </recommendedName>
</protein>
<dbReference type="InterPro" id="IPR007696">
    <property type="entry name" value="DNA_mismatch_repair_MutS_core"/>
</dbReference>
<dbReference type="InterPro" id="IPR036678">
    <property type="entry name" value="MutS_con_dom_sf"/>
</dbReference>
<dbReference type="Gene3D" id="3.30.420.110">
    <property type="entry name" value="MutS, connector domain"/>
    <property type="match status" value="1"/>
</dbReference>
<comment type="similarity">
    <text evidence="1">Belongs to the DNA mismatch repair MutS family.</text>
</comment>
<comment type="function">
    <text evidence="8">This protein is involved in the repair of mismatches in DNA. It is possible that it carries out the mismatch recognition step. This protein has a weak ATPase activity.</text>
</comment>
<comment type="caution">
    <text evidence="12">The sequence shown here is derived from an EMBL/GenBank/DDBJ whole genome shotgun (WGS) entry which is preliminary data.</text>
</comment>
<dbReference type="Gene3D" id="3.40.50.300">
    <property type="entry name" value="P-loop containing nucleotide triphosphate hydrolases"/>
    <property type="match status" value="1"/>
</dbReference>
<dbReference type="SUPFAM" id="SSF52540">
    <property type="entry name" value="P-loop containing nucleoside triphosphate hydrolases"/>
    <property type="match status" value="1"/>
</dbReference>
<dbReference type="FunFam" id="3.40.50.300:FF:000870">
    <property type="entry name" value="MutS protein homolog 4"/>
    <property type="match status" value="1"/>
</dbReference>
<dbReference type="Pfam" id="PF05190">
    <property type="entry name" value="MutS_IV"/>
    <property type="match status" value="1"/>
</dbReference>
<evidence type="ECO:0000256" key="2">
    <source>
        <dbReference type="ARBA" id="ARBA00021982"/>
    </source>
</evidence>
<dbReference type="Gene3D" id="1.10.1420.10">
    <property type="match status" value="2"/>
</dbReference>
<evidence type="ECO:0000313" key="12">
    <source>
        <dbReference type="EMBL" id="OGC82379.1"/>
    </source>
</evidence>
<dbReference type="FunFam" id="3.40.1170.10:FF:000001">
    <property type="entry name" value="DNA mismatch repair protein MutS"/>
    <property type="match status" value="1"/>
</dbReference>
<dbReference type="InterPro" id="IPR045076">
    <property type="entry name" value="MutS"/>
</dbReference>
<gene>
    <name evidence="12" type="ORF">A2V81_02545</name>
</gene>
<dbReference type="GO" id="GO:0006298">
    <property type="term" value="P:mismatch repair"/>
    <property type="evidence" value="ECO:0007669"/>
    <property type="project" value="UniProtKB-UniRule"/>
</dbReference>
<accession>A0A1F4XL48</accession>